<evidence type="ECO:0000256" key="5">
    <source>
        <dbReference type="ARBA" id="ARBA00022989"/>
    </source>
</evidence>
<comment type="caution">
    <text evidence="9">The sequence shown here is derived from an EMBL/GenBank/DDBJ whole genome shotgun (WGS) entry which is preliminary data.</text>
</comment>
<keyword evidence="9" id="KW-0808">Transferase</keyword>
<evidence type="ECO:0000313" key="10">
    <source>
        <dbReference type="Proteomes" id="UP000622604"/>
    </source>
</evidence>
<evidence type="ECO:0000259" key="8">
    <source>
        <dbReference type="Pfam" id="PF01757"/>
    </source>
</evidence>
<dbReference type="GO" id="GO:0016413">
    <property type="term" value="F:O-acetyltransferase activity"/>
    <property type="evidence" value="ECO:0007669"/>
    <property type="project" value="TreeGrafter"/>
</dbReference>
<dbReference type="EMBL" id="BMZC01000006">
    <property type="protein sequence ID" value="GGZ66330.1"/>
    <property type="molecule type" value="Genomic_DNA"/>
</dbReference>
<reference evidence="9" key="1">
    <citation type="journal article" date="2014" name="Int. J. Syst. Evol. Microbiol.">
        <title>Complete genome sequence of Corynebacterium casei LMG S-19264T (=DSM 44701T), isolated from a smear-ripened cheese.</title>
        <authorList>
            <consortium name="US DOE Joint Genome Institute (JGI-PGF)"/>
            <person name="Walter F."/>
            <person name="Albersmeier A."/>
            <person name="Kalinowski J."/>
            <person name="Ruckert C."/>
        </authorList>
    </citation>
    <scope>NUCLEOTIDE SEQUENCE</scope>
    <source>
        <strain evidence="9">KCTC 32337</strain>
    </source>
</reference>
<evidence type="ECO:0000256" key="6">
    <source>
        <dbReference type="ARBA" id="ARBA00023136"/>
    </source>
</evidence>
<keyword evidence="4 7" id="KW-0812">Transmembrane</keyword>
<keyword evidence="9" id="KW-0012">Acyltransferase</keyword>
<proteinExistence type="inferred from homology"/>
<evidence type="ECO:0000313" key="9">
    <source>
        <dbReference type="EMBL" id="GGZ66330.1"/>
    </source>
</evidence>
<accession>A0A8H9IAG4</accession>
<reference evidence="9" key="2">
    <citation type="submission" date="2020-09" db="EMBL/GenBank/DDBJ databases">
        <authorList>
            <person name="Sun Q."/>
            <person name="Kim S."/>
        </authorList>
    </citation>
    <scope>NUCLEOTIDE SEQUENCE</scope>
    <source>
        <strain evidence="9">KCTC 32337</strain>
    </source>
</reference>
<feature type="transmembrane region" description="Helical" evidence="7">
    <location>
        <begin position="85"/>
        <end position="106"/>
    </location>
</feature>
<comment type="similarity">
    <text evidence="2">Belongs to the acyltransferase 3 family.</text>
</comment>
<feature type="transmembrane region" description="Helical" evidence="7">
    <location>
        <begin position="56"/>
        <end position="73"/>
    </location>
</feature>
<evidence type="ECO:0000256" key="2">
    <source>
        <dbReference type="ARBA" id="ARBA00007400"/>
    </source>
</evidence>
<feature type="transmembrane region" description="Helical" evidence="7">
    <location>
        <begin position="126"/>
        <end position="146"/>
    </location>
</feature>
<evidence type="ECO:0000256" key="1">
    <source>
        <dbReference type="ARBA" id="ARBA00004651"/>
    </source>
</evidence>
<feature type="transmembrane region" description="Helical" evidence="7">
    <location>
        <begin position="206"/>
        <end position="224"/>
    </location>
</feature>
<dbReference type="InterPro" id="IPR002656">
    <property type="entry name" value="Acyl_transf_3_dom"/>
</dbReference>
<evidence type="ECO:0000256" key="3">
    <source>
        <dbReference type="ARBA" id="ARBA00022475"/>
    </source>
</evidence>
<dbReference type="RefSeq" id="WP_013754481.1">
    <property type="nucleotide sequence ID" value="NZ_BMZC01000006.1"/>
</dbReference>
<keyword evidence="6 7" id="KW-0472">Membrane</keyword>
<comment type="subcellular location">
    <subcellularLocation>
        <location evidence="1">Cell membrane</location>
        <topology evidence="1">Multi-pass membrane protein</topology>
    </subcellularLocation>
</comment>
<dbReference type="PANTHER" id="PTHR40074:SF4">
    <property type="entry name" value="INNER MEMBRANE PROTEIN YCFT"/>
    <property type="match status" value="1"/>
</dbReference>
<dbReference type="Pfam" id="PF01757">
    <property type="entry name" value="Acyl_transf_3"/>
    <property type="match status" value="1"/>
</dbReference>
<dbReference type="Proteomes" id="UP000622604">
    <property type="component" value="Unassembled WGS sequence"/>
</dbReference>
<evidence type="ECO:0000256" key="7">
    <source>
        <dbReference type="SAM" id="Phobius"/>
    </source>
</evidence>
<feature type="transmembrane region" description="Helical" evidence="7">
    <location>
        <begin position="263"/>
        <end position="281"/>
    </location>
</feature>
<feature type="domain" description="Acyltransferase 3" evidence="8">
    <location>
        <begin position="13"/>
        <end position="315"/>
    </location>
</feature>
<feature type="transmembrane region" description="Helical" evidence="7">
    <location>
        <begin position="293"/>
        <end position="315"/>
    </location>
</feature>
<sequence length="345" mass="39668">MSDPKLYVMSHQKYLDLAKGIGICLVVTYHTCEGILNSFQFGAEAIQALTNFFRSWLMPMFFMVSGILIRNSICNKPIQKHRSKLLDWVYIYFVWSIIIYLVRLFSNSFTNTNMAADEILLILWDPVPTIWFIYALALSHFVTLLIKNVPPSLVISVALAANLLNSYYFGWFSGSIFERFAWVYLFYAIGFFKGNWLIEMIKNEKLATWGPLFLVGFGVFIALFRSELPWVTKPIVSLFMAISFLIICYRAELVFKNTMLFKFSVYIGSISLFIYLTHFALPAATRMLLSKIGLYSFSANILIAVGLAVCIGIIASKLYTKQPIKLFFERPKRRKEVKNVTPYSV</sequence>
<protein>
    <submittedName>
        <fullName evidence="9">Acyltransferase/acetyltransferase</fullName>
    </submittedName>
</protein>
<dbReference type="GO" id="GO:0005886">
    <property type="term" value="C:plasma membrane"/>
    <property type="evidence" value="ECO:0007669"/>
    <property type="project" value="UniProtKB-SubCell"/>
</dbReference>
<keyword evidence="5 7" id="KW-1133">Transmembrane helix</keyword>
<dbReference type="PANTHER" id="PTHR40074">
    <property type="entry name" value="O-ACETYLTRANSFERASE WECH"/>
    <property type="match status" value="1"/>
</dbReference>
<keyword evidence="3" id="KW-1003">Cell membrane</keyword>
<gene>
    <name evidence="9" type="primary">cps1E</name>
    <name evidence="9" type="ORF">GCM10011274_26010</name>
</gene>
<feature type="transmembrane region" description="Helical" evidence="7">
    <location>
        <begin position="230"/>
        <end position="251"/>
    </location>
</feature>
<organism evidence="9 10">
    <name type="scientific">Paraglaciecola chathamensis</name>
    <dbReference type="NCBI Taxonomy" id="368405"/>
    <lineage>
        <taxon>Bacteria</taxon>
        <taxon>Pseudomonadati</taxon>
        <taxon>Pseudomonadota</taxon>
        <taxon>Gammaproteobacteria</taxon>
        <taxon>Alteromonadales</taxon>
        <taxon>Alteromonadaceae</taxon>
        <taxon>Paraglaciecola</taxon>
    </lineage>
</organism>
<evidence type="ECO:0000256" key="4">
    <source>
        <dbReference type="ARBA" id="ARBA00022692"/>
    </source>
</evidence>
<dbReference type="GO" id="GO:0009246">
    <property type="term" value="P:enterobacterial common antigen biosynthetic process"/>
    <property type="evidence" value="ECO:0007669"/>
    <property type="project" value="TreeGrafter"/>
</dbReference>
<dbReference type="AlphaFoldDB" id="A0A8H9IAG4"/>
<feature type="transmembrane region" description="Helical" evidence="7">
    <location>
        <begin position="176"/>
        <end position="194"/>
    </location>
</feature>
<name>A0A8H9IAG4_9ALTE</name>
<feature type="transmembrane region" description="Helical" evidence="7">
    <location>
        <begin position="153"/>
        <end position="170"/>
    </location>
</feature>